<dbReference type="PANTHER" id="PTHR45652">
    <property type="entry name" value="GLIAL FIBRILLARY ACIDIC PROTEIN"/>
    <property type="match status" value="1"/>
</dbReference>
<dbReference type="GO" id="GO:0005737">
    <property type="term" value="C:cytoplasm"/>
    <property type="evidence" value="ECO:0007669"/>
    <property type="project" value="TreeGrafter"/>
</dbReference>
<dbReference type="Proteomes" id="UP001249851">
    <property type="component" value="Unassembled WGS sequence"/>
</dbReference>
<dbReference type="SUPFAM" id="SSF64593">
    <property type="entry name" value="Intermediate filament protein, coiled coil region"/>
    <property type="match status" value="1"/>
</dbReference>
<dbReference type="PROSITE" id="PS51842">
    <property type="entry name" value="IF_ROD_2"/>
    <property type="match status" value="1"/>
</dbReference>
<dbReference type="EMBL" id="JARQWQ010000167">
    <property type="protein sequence ID" value="KAK2547790.1"/>
    <property type="molecule type" value="Genomic_DNA"/>
</dbReference>
<reference evidence="5" key="2">
    <citation type="journal article" date="2023" name="Science">
        <title>Genomic signatures of disease resistance in endangered staghorn corals.</title>
        <authorList>
            <person name="Vollmer S.V."/>
            <person name="Selwyn J.D."/>
            <person name="Despard B.A."/>
            <person name="Roesel C.L."/>
        </authorList>
    </citation>
    <scope>NUCLEOTIDE SEQUENCE</scope>
    <source>
        <strain evidence="5">K2</strain>
    </source>
</reference>
<keyword evidence="1" id="KW-0403">Intermediate filament</keyword>
<feature type="domain" description="IF rod" evidence="4">
    <location>
        <begin position="49"/>
        <end position="82"/>
    </location>
</feature>
<accession>A0AAD9USA4</accession>
<name>A0AAD9USA4_ACRCE</name>
<dbReference type="Pfam" id="PF00038">
    <property type="entry name" value="Filament"/>
    <property type="match status" value="1"/>
</dbReference>
<comment type="caution">
    <text evidence="5">The sequence shown here is derived from an EMBL/GenBank/DDBJ whole genome shotgun (WGS) entry which is preliminary data.</text>
</comment>
<feature type="coiled-coil region" evidence="3">
    <location>
        <begin position="46"/>
        <end position="80"/>
    </location>
</feature>
<organism evidence="5 6">
    <name type="scientific">Acropora cervicornis</name>
    <name type="common">Staghorn coral</name>
    <dbReference type="NCBI Taxonomy" id="6130"/>
    <lineage>
        <taxon>Eukaryota</taxon>
        <taxon>Metazoa</taxon>
        <taxon>Cnidaria</taxon>
        <taxon>Anthozoa</taxon>
        <taxon>Hexacorallia</taxon>
        <taxon>Scleractinia</taxon>
        <taxon>Astrocoeniina</taxon>
        <taxon>Acroporidae</taxon>
        <taxon>Acropora</taxon>
    </lineage>
</organism>
<dbReference type="GO" id="GO:0045109">
    <property type="term" value="P:intermediate filament organization"/>
    <property type="evidence" value="ECO:0007669"/>
    <property type="project" value="TreeGrafter"/>
</dbReference>
<dbReference type="GO" id="GO:0005882">
    <property type="term" value="C:intermediate filament"/>
    <property type="evidence" value="ECO:0007669"/>
    <property type="project" value="UniProtKB-KW"/>
</dbReference>
<evidence type="ECO:0000256" key="1">
    <source>
        <dbReference type="ARBA" id="ARBA00022754"/>
    </source>
</evidence>
<evidence type="ECO:0000259" key="4">
    <source>
        <dbReference type="PROSITE" id="PS51842"/>
    </source>
</evidence>
<evidence type="ECO:0000313" key="6">
    <source>
        <dbReference type="Proteomes" id="UP001249851"/>
    </source>
</evidence>
<evidence type="ECO:0000256" key="2">
    <source>
        <dbReference type="ARBA" id="ARBA00023054"/>
    </source>
</evidence>
<dbReference type="AlphaFoldDB" id="A0AAD9USA4"/>
<reference evidence="5" key="1">
    <citation type="journal article" date="2023" name="G3 (Bethesda)">
        <title>Whole genome assembly and annotation of the endangered Caribbean coral Acropora cervicornis.</title>
        <authorList>
            <person name="Selwyn J.D."/>
            <person name="Vollmer S.V."/>
        </authorList>
    </citation>
    <scope>NUCLEOTIDE SEQUENCE</scope>
    <source>
        <strain evidence="5">K2</strain>
    </source>
</reference>
<protein>
    <submittedName>
        <fullName evidence="5">Lamin-L(II)</fullName>
    </submittedName>
</protein>
<dbReference type="InterPro" id="IPR050405">
    <property type="entry name" value="Intermediate_filament"/>
</dbReference>
<gene>
    <name evidence="5" type="ORF">P5673_032128</name>
</gene>
<dbReference type="GO" id="GO:0005200">
    <property type="term" value="F:structural constituent of cytoskeleton"/>
    <property type="evidence" value="ECO:0007669"/>
    <property type="project" value="TreeGrafter"/>
</dbReference>
<sequence>MKRSNSDVYISVLSEMTSASRCAANSYKRNSRSAEKPLHSSSTMNLAKEKEELQHLNDRFATYINKVKSLEEENKRLKKNAR</sequence>
<keyword evidence="2 3" id="KW-0175">Coiled coil</keyword>
<dbReference type="PANTHER" id="PTHR45652:SF21">
    <property type="entry name" value="ZINC FINGER CCCH DOMAIN-CONTAINING PROTEIN 13-LIKE ISOFORM X1"/>
    <property type="match status" value="1"/>
</dbReference>
<evidence type="ECO:0000256" key="3">
    <source>
        <dbReference type="SAM" id="Coils"/>
    </source>
</evidence>
<proteinExistence type="predicted"/>
<keyword evidence="6" id="KW-1185">Reference proteome</keyword>
<evidence type="ECO:0000313" key="5">
    <source>
        <dbReference type="EMBL" id="KAK2547790.1"/>
    </source>
</evidence>
<dbReference type="InterPro" id="IPR039008">
    <property type="entry name" value="IF_rod_dom"/>
</dbReference>